<sequence length="201" mass="21411">MSADGDGVVSHVGSRLLADAADRTTLTGRLSDTLDRLRRPRTRHDPGRVLVDMAVAVADGASTLSDVAILADQAAVFGPVASDSTCWRLLDRLDDQVLASVAAARARAREVVWAQHAETHGQAFPASRVAGRDLGQTLMIDLDATIVIAHSEKEHPTTPASSSPGNFVAATPVRTPPPTQRLHFPGCRWTTIQISGRARAR</sequence>
<evidence type="ECO:0000313" key="3">
    <source>
        <dbReference type="Proteomes" id="UP000199614"/>
    </source>
</evidence>
<dbReference type="STRING" id="260086.SAMN05216207_101218"/>
<name>A0A1I4XXL9_PSUAM</name>
<dbReference type="Proteomes" id="UP000199614">
    <property type="component" value="Unassembled WGS sequence"/>
</dbReference>
<dbReference type="EMBL" id="FOUY01000012">
    <property type="protein sequence ID" value="SFN29979.1"/>
    <property type="molecule type" value="Genomic_DNA"/>
</dbReference>
<keyword evidence="3" id="KW-1185">Reference proteome</keyword>
<gene>
    <name evidence="2" type="ORF">SAMN05216207_101218</name>
</gene>
<dbReference type="InterPro" id="IPR025668">
    <property type="entry name" value="Tnp_DDE_dom"/>
</dbReference>
<feature type="domain" description="Transposase DDE" evidence="1">
    <location>
        <begin position="2"/>
        <end position="155"/>
    </location>
</feature>
<evidence type="ECO:0000313" key="2">
    <source>
        <dbReference type="EMBL" id="SFN29979.1"/>
    </source>
</evidence>
<evidence type="ECO:0000259" key="1">
    <source>
        <dbReference type="Pfam" id="PF13701"/>
    </source>
</evidence>
<protein>
    <submittedName>
        <fullName evidence="2">Transposase DDE domain group 1</fullName>
    </submittedName>
</protein>
<proteinExistence type="predicted"/>
<organism evidence="2 3">
    <name type="scientific">Pseudonocardia ammonioxydans</name>
    <dbReference type="NCBI Taxonomy" id="260086"/>
    <lineage>
        <taxon>Bacteria</taxon>
        <taxon>Bacillati</taxon>
        <taxon>Actinomycetota</taxon>
        <taxon>Actinomycetes</taxon>
        <taxon>Pseudonocardiales</taxon>
        <taxon>Pseudonocardiaceae</taxon>
        <taxon>Pseudonocardia</taxon>
    </lineage>
</organism>
<accession>A0A1I4XXL9</accession>
<dbReference type="AlphaFoldDB" id="A0A1I4XXL9"/>
<dbReference type="Pfam" id="PF13701">
    <property type="entry name" value="DDE_Tnp_1_4"/>
    <property type="match status" value="1"/>
</dbReference>
<reference evidence="2 3" key="1">
    <citation type="submission" date="2016-10" db="EMBL/GenBank/DDBJ databases">
        <authorList>
            <person name="de Groot N.N."/>
        </authorList>
    </citation>
    <scope>NUCLEOTIDE SEQUENCE [LARGE SCALE GENOMIC DNA]</scope>
    <source>
        <strain evidence="2 3">CGMCC 4.1877</strain>
    </source>
</reference>